<protein>
    <submittedName>
        <fullName evidence="2">Uncharacterized protein</fullName>
    </submittedName>
</protein>
<feature type="compositionally biased region" description="Basic and acidic residues" evidence="1">
    <location>
        <begin position="39"/>
        <end position="58"/>
    </location>
</feature>
<evidence type="ECO:0000256" key="1">
    <source>
        <dbReference type="SAM" id="MobiDB-lite"/>
    </source>
</evidence>
<dbReference type="EMBL" id="JAHYIQ010000013">
    <property type="protein sequence ID" value="KAK1126890.1"/>
    <property type="molecule type" value="Genomic_DNA"/>
</dbReference>
<evidence type="ECO:0000313" key="2">
    <source>
        <dbReference type="EMBL" id="KAK1126890.1"/>
    </source>
</evidence>
<sequence length="145" mass="16689">MDIIRVLYTYFHEIEGVDLRWPRANSPFHPVHDHFLTNFDPEHDPEGYEISPRDEDPPTRFNYHSDLSKRSPSRARYLPPIYFGNGLSSSTCLSESGAASTQRKSEDIASHGKLTFEEINILPQARRDNGVVDDDVDVRWENVDT</sequence>
<accession>A0AA40KNM5</accession>
<dbReference type="Proteomes" id="UP001177670">
    <property type="component" value="Unassembled WGS sequence"/>
</dbReference>
<organism evidence="2 3">
    <name type="scientific">Melipona bicolor</name>
    <dbReference type="NCBI Taxonomy" id="60889"/>
    <lineage>
        <taxon>Eukaryota</taxon>
        <taxon>Metazoa</taxon>
        <taxon>Ecdysozoa</taxon>
        <taxon>Arthropoda</taxon>
        <taxon>Hexapoda</taxon>
        <taxon>Insecta</taxon>
        <taxon>Pterygota</taxon>
        <taxon>Neoptera</taxon>
        <taxon>Endopterygota</taxon>
        <taxon>Hymenoptera</taxon>
        <taxon>Apocrita</taxon>
        <taxon>Aculeata</taxon>
        <taxon>Apoidea</taxon>
        <taxon>Anthophila</taxon>
        <taxon>Apidae</taxon>
        <taxon>Melipona</taxon>
    </lineage>
</organism>
<keyword evidence="3" id="KW-1185">Reference proteome</keyword>
<proteinExistence type="predicted"/>
<reference evidence="2" key="1">
    <citation type="submission" date="2021-10" db="EMBL/GenBank/DDBJ databases">
        <title>Melipona bicolor Genome sequencing and assembly.</title>
        <authorList>
            <person name="Araujo N.S."/>
            <person name="Arias M.C."/>
        </authorList>
    </citation>
    <scope>NUCLEOTIDE SEQUENCE</scope>
    <source>
        <strain evidence="2">USP_2M_L1-L4_2017</strain>
        <tissue evidence="2">Whole body</tissue>
    </source>
</reference>
<name>A0AA40KNM5_9HYME</name>
<gene>
    <name evidence="2" type="ORF">K0M31_004511</name>
</gene>
<feature type="region of interest" description="Disordered" evidence="1">
    <location>
        <begin position="39"/>
        <end position="72"/>
    </location>
</feature>
<dbReference type="AlphaFoldDB" id="A0AA40KNM5"/>
<comment type="caution">
    <text evidence="2">The sequence shown here is derived from an EMBL/GenBank/DDBJ whole genome shotgun (WGS) entry which is preliminary data.</text>
</comment>
<evidence type="ECO:0000313" key="3">
    <source>
        <dbReference type="Proteomes" id="UP001177670"/>
    </source>
</evidence>